<name>A0A2G9YIZ8_9BACT</name>
<dbReference type="AlphaFoldDB" id="A0A2G9YIZ8"/>
<sequence>MRDYIKSVIDANLTENENLNRVREYLQAYFLNIIYKNKFYQNLVFVGGTALRFIYKIRRFSEDIDFSLSAKAKNYNFTDMVKNILQEFKLAGYDLEVKYDDSRTVHSVLLKFSGILFETGLSPLKSQKIAIKVEVDSNPPPGGIETSSVYNSTFIFYMLHYDLASLFAGKVHALLCREYAKGRDWYDLLWYLTKFKGLEPNYLMLNNAMEQTSREPIKIDSQNWKSEIKKVAEALDWAKVRNDVSRFVEEPSEIRLLEVGTFARLLENNKDEV</sequence>
<accession>A0A2G9YIZ8</accession>
<evidence type="ECO:0000313" key="1">
    <source>
        <dbReference type="EMBL" id="PIP19195.1"/>
    </source>
</evidence>
<gene>
    <name evidence="1" type="ORF">COX41_04180</name>
</gene>
<reference evidence="1 2" key="1">
    <citation type="submission" date="2017-09" db="EMBL/GenBank/DDBJ databases">
        <title>Depth-based differentiation of microbial function through sediment-hosted aquifers and enrichment of novel symbionts in the deep terrestrial subsurface.</title>
        <authorList>
            <person name="Probst A.J."/>
            <person name="Ladd B."/>
            <person name="Jarett J.K."/>
            <person name="Geller-Mcgrath D.E."/>
            <person name="Sieber C.M."/>
            <person name="Emerson J.B."/>
            <person name="Anantharaman K."/>
            <person name="Thomas B.C."/>
            <person name="Malmstrom R."/>
            <person name="Stieglmeier M."/>
            <person name="Klingl A."/>
            <person name="Woyke T."/>
            <person name="Ryan C.M."/>
            <person name="Banfield J.F."/>
        </authorList>
    </citation>
    <scope>NUCLEOTIDE SEQUENCE [LARGE SCALE GENOMIC DNA]</scope>
    <source>
        <strain evidence="1">CG23_combo_of_CG06-09_8_20_14_all_41_10</strain>
    </source>
</reference>
<evidence type="ECO:0008006" key="3">
    <source>
        <dbReference type="Google" id="ProtNLM"/>
    </source>
</evidence>
<evidence type="ECO:0000313" key="2">
    <source>
        <dbReference type="Proteomes" id="UP000231292"/>
    </source>
</evidence>
<dbReference type="EMBL" id="PCRK01000101">
    <property type="protein sequence ID" value="PIP19195.1"/>
    <property type="molecule type" value="Genomic_DNA"/>
</dbReference>
<comment type="caution">
    <text evidence="1">The sequence shown here is derived from an EMBL/GenBank/DDBJ whole genome shotgun (WGS) entry which is preliminary data.</text>
</comment>
<dbReference type="InterPro" id="IPR014942">
    <property type="entry name" value="AbiEii"/>
</dbReference>
<proteinExistence type="predicted"/>
<protein>
    <recommendedName>
        <fullName evidence="3">Nucleotidyl transferase AbiEii/AbiGii toxin family protein</fullName>
    </recommendedName>
</protein>
<dbReference type="Gene3D" id="3.10.450.620">
    <property type="entry name" value="JHP933, nucleotidyltransferase-like core domain"/>
    <property type="match status" value="1"/>
</dbReference>
<dbReference type="Pfam" id="PF08843">
    <property type="entry name" value="AbiEii"/>
    <property type="match status" value="1"/>
</dbReference>
<dbReference type="Proteomes" id="UP000231292">
    <property type="component" value="Unassembled WGS sequence"/>
</dbReference>
<organism evidence="1 2">
    <name type="scientific">Candidatus Sherwoodlollariibacterium unditelluris</name>
    <dbReference type="NCBI Taxonomy" id="1974757"/>
    <lineage>
        <taxon>Bacteria</taxon>
        <taxon>Pseudomonadati</taxon>
        <taxon>Candidatus Omnitrophota</taxon>
        <taxon>Candidatus Sherwoodlollariibacterium</taxon>
    </lineage>
</organism>